<dbReference type="InterPro" id="IPR004484">
    <property type="entry name" value="CbiA/CobB_synth"/>
</dbReference>
<dbReference type="InterPro" id="IPR029062">
    <property type="entry name" value="Class_I_gatase-like"/>
</dbReference>
<dbReference type="Pfam" id="PF07685">
    <property type="entry name" value="GATase_3"/>
    <property type="match status" value="1"/>
</dbReference>
<dbReference type="Proteomes" id="UP000481583">
    <property type="component" value="Unassembled WGS sequence"/>
</dbReference>
<dbReference type="GO" id="GO:0042242">
    <property type="term" value="F:cobyrinic acid a,c-diamide synthase activity"/>
    <property type="evidence" value="ECO:0007669"/>
    <property type="project" value="InterPro"/>
</dbReference>
<evidence type="ECO:0000313" key="3">
    <source>
        <dbReference type="EMBL" id="NGN67932.1"/>
    </source>
</evidence>
<dbReference type="PANTHER" id="PTHR43873:SF1">
    <property type="entry name" value="COBYRINATE A,C-DIAMIDE SYNTHASE"/>
    <property type="match status" value="1"/>
</dbReference>
<dbReference type="InterPro" id="IPR011698">
    <property type="entry name" value="GATase_3"/>
</dbReference>
<protein>
    <submittedName>
        <fullName evidence="3">Cobyrinic acid a,c-diamide synthase</fullName>
    </submittedName>
</protein>
<reference evidence="3 4" key="1">
    <citation type="submission" date="2020-02" db="EMBL/GenBank/DDBJ databases">
        <title>Whole-genome analyses of novel actinobacteria.</title>
        <authorList>
            <person name="Sahin N."/>
        </authorList>
    </citation>
    <scope>NUCLEOTIDE SEQUENCE [LARGE SCALE GENOMIC DNA]</scope>
    <source>
        <strain evidence="3 4">A7024</strain>
    </source>
</reference>
<dbReference type="EMBL" id="JAAKZV010000172">
    <property type="protein sequence ID" value="NGN67932.1"/>
    <property type="molecule type" value="Genomic_DNA"/>
</dbReference>
<keyword evidence="4" id="KW-1185">Reference proteome</keyword>
<comment type="caution">
    <text evidence="3">The sequence shown here is derived from an EMBL/GenBank/DDBJ whole genome shotgun (WGS) entry which is preliminary data.</text>
</comment>
<evidence type="ECO:0000313" key="4">
    <source>
        <dbReference type="Proteomes" id="UP000481583"/>
    </source>
</evidence>
<keyword evidence="1" id="KW-0315">Glutamine amidotransferase</keyword>
<evidence type="ECO:0000256" key="1">
    <source>
        <dbReference type="ARBA" id="ARBA00022962"/>
    </source>
</evidence>
<dbReference type="CDD" id="cd03130">
    <property type="entry name" value="GATase1_CobB"/>
    <property type="match status" value="1"/>
</dbReference>
<dbReference type="PROSITE" id="PS51274">
    <property type="entry name" value="GATASE_COBBQ"/>
    <property type="match status" value="1"/>
</dbReference>
<feature type="non-terminal residue" evidence="3">
    <location>
        <position position="1"/>
    </location>
</feature>
<evidence type="ECO:0000259" key="2">
    <source>
        <dbReference type="Pfam" id="PF07685"/>
    </source>
</evidence>
<dbReference type="PANTHER" id="PTHR43873">
    <property type="entry name" value="COBYRINATE A,C-DIAMIDE SYNTHASE"/>
    <property type="match status" value="1"/>
</dbReference>
<proteinExistence type="predicted"/>
<dbReference type="SUPFAM" id="SSF52317">
    <property type="entry name" value="Class I glutamine amidotransferase-like"/>
    <property type="match status" value="1"/>
</dbReference>
<dbReference type="Gene3D" id="3.40.50.880">
    <property type="match status" value="1"/>
</dbReference>
<name>A0A6G4U7F8_9ACTN</name>
<accession>A0A6G4U7F8</accession>
<dbReference type="AlphaFoldDB" id="A0A6G4U7F8"/>
<sequence>EGAGLGNPSRPSESVVAIASGPAFTFSYAEHTELLRTAGATVAPFDPLHDEALPDGTSALVIGGGFPEAYAADLSANEPLREQVTDLAATGAPIAAECAGLLYLCRTLDGAEMCGILDAHAHMTDRLTLGYRDAVALTDNVLAPAGTRVRGHEFHRTAVDGETDTPAWGVTHPAPRRTEGFVQGGVHASYLHTHWAAHPATALRLTERCPA</sequence>
<feature type="domain" description="CobB/CobQ-like glutamine amidotransferase" evidence="2">
    <location>
        <begin position="16"/>
        <end position="198"/>
    </location>
</feature>
<organism evidence="3 4">
    <name type="scientific">Streptomyces coryli</name>
    <dbReference type="NCBI Taxonomy" id="1128680"/>
    <lineage>
        <taxon>Bacteria</taxon>
        <taxon>Bacillati</taxon>
        <taxon>Actinomycetota</taxon>
        <taxon>Actinomycetes</taxon>
        <taxon>Kitasatosporales</taxon>
        <taxon>Streptomycetaceae</taxon>
        <taxon>Streptomyces</taxon>
    </lineage>
</organism>
<gene>
    <name evidence="3" type="ORF">G5C51_29045</name>
</gene>